<gene>
    <name evidence="2" type="ORF">CEPIT_LOCUS18228</name>
</gene>
<dbReference type="EMBL" id="CAMAPF010000145">
    <property type="protein sequence ID" value="CAH9108055.1"/>
    <property type="molecule type" value="Genomic_DNA"/>
</dbReference>
<accession>A0AAV0DRF5</accession>
<dbReference type="AlphaFoldDB" id="A0AAV0DRF5"/>
<sequence>MLYNHIICLAFPPDLHLYKDRNQSSYTDRMENRRQKSSSGDKFSFPIMGTPEKEPEDGEFEFGCISTSPEASPNSPADRLFFNGKLMPHNFPSSGQPAAVTDGFSYSRSTSSVSSGKDSMMSSRSNSGSSSGGSARTSASGESAFNVNIRRLAIINVNNRSKWAHSSNRPLPSSKPQLVPPASKKSQFMAAPAHGPVHLRNKRPGSVSLGKGHNSHEVKQESDDEGSGSPPWFGRRILRSIVSSCKECHAIPPTTKQAKNIVISTI</sequence>
<protein>
    <submittedName>
        <fullName evidence="2">Uncharacterized protein</fullName>
    </submittedName>
</protein>
<name>A0AAV0DRF5_9ASTE</name>
<dbReference type="InterPro" id="IPR039620">
    <property type="entry name" value="BKI1/MAKR1/3/4"/>
</dbReference>
<keyword evidence="3" id="KW-1185">Reference proteome</keyword>
<reference evidence="2" key="1">
    <citation type="submission" date="2022-07" db="EMBL/GenBank/DDBJ databases">
        <authorList>
            <person name="Macas J."/>
            <person name="Novak P."/>
            <person name="Neumann P."/>
        </authorList>
    </citation>
    <scope>NUCLEOTIDE SEQUENCE</scope>
</reference>
<feature type="region of interest" description="Disordered" evidence="1">
    <location>
        <begin position="105"/>
        <end position="142"/>
    </location>
</feature>
<evidence type="ECO:0000256" key="1">
    <source>
        <dbReference type="SAM" id="MobiDB-lite"/>
    </source>
</evidence>
<organism evidence="2 3">
    <name type="scientific">Cuscuta epithymum</name>
    <dbReference type="NCBI Taxonomy" id="186058"/>
    <lineage>
        <taxon>Eukaryota</taxon>
        <taxon>Viridiplantae</taxon>
        <taxon>Streptophyta</taxon>
        <taxon>Embryophyta</taxon>
        <taxon>Tracheophyta</taxon>
        <taxon>Spermatophyta</taxon>
        <taxon>Magnoliopsida</taxon>
        <taxon>eudicotyledons</taxon>
        <taxon>Gunneridae</taxon>
        <taxon>Pentapetalae</taxon>
        <taxon>asterids</taxon>
        <taxon>lamiids</taxon>
        <taxon>Solanales</taxon>
        <taxon>Convolvulaceae</taxon>
        <taxon>Cuscuteae</taxon>
        <taxon>Cuscuta</taxon>
        <taxon>Cuscuta subgen. Cuscuta</taxon>
    </lineage>
</organism>
<feature type="compositionally biased region" description="Basic and acidic residues" evidence="1">
    <location>
        <begin position="25"/>
        <end position="34"/>
    </location>
</feature>
<dbReference type="GO" id="GO:0005886">
    <property type="term" value="C:plasma membrane"/>
    <property type="evidence" value="ECO:0007669"/>
    <property type="project" value="InterPro"/>
</dbReference>
<dbReference type="PANTHER" id="PTHR33312">
    <property type="entry name" value="MEMBRANE-ASSOCIATED KINASE REGULATOR 4-RELATED"/>
    <property type="match status" value="1"/>
</dbReference>
<feature type="region of interest" description="Disordered" evidence="1">
    <location>
        <begin position="25"/>
        <end position="58"/>
    </location>
</feature>
<dbReference type="GO" id="GO:0019210">
    <property type="term" value="F:kinase inhibitor activity"/>
    <property type="evidence" value="ECO:0007669"/>
    <property type="project" value="InterPro"/>
</dbReference>
<feature type="compositionally biased region" description="Polar residues" evidence="1">
    <location>
        <begin position="163"/>
        <end position="176"/>
    </location>
</feature>
<comment type="caution">
    <text evidence="2">The sequence shown here is derived from an EMBL/GenBank/DDBJ whole genome shotgun (WGS) entry which is preliminary data.</text>
</comment>
<feature type="region of interest" description="Disordered" evidence="1">
    <location>
        <begin position="163"/>
        <end position="232"/>
    </location>
</feature>
<dbReference type="Proteomes" id="UP001152523">
    <property type="component" value="Unassembled WGS sequence"/>
</dbReference>
<proteinExistence type="predicted"/>
<evidence type="ECO:0000313" key="3">
    <source>
        <dbReference type="Proteomes" id="UP001152523"/>
    </source>
</evidence>
<dbReference type="PANTHER" id="PTHR33312:SF35">
    <property type="entry name" value="TPRXL"/>
    <property type="match status" value="1"/>
</dbReference>
<evidence type="ECO:0000313" key="2">
    <source>
        <dbReference type="EMBL" id="CAH9108055.1"/>
    </source>
</evidence>